<dbReference type="EMBL" id="QVLU01000015">
    <property type="protein sequence ID" value="RGE70597.1"/>
    <property type="molecule type" value="Genomic_DNA"/>
</dbReference>
<dbReference type="AlphaFoldDB" id="A0A3E3HXY6"/>
<evidence type="ECO:0000313" key="5">
    <source>
        <dbReference type="Proteomes" id="UP000261166"/>
    </source>
</evidence>
<evidence type="ECO:0000313" key="3">
    <source>
        <dbReference type="EMBL" id="RGE70597.1"/>
    </source>
</evidence>
<protein>
    <submittedName>
        <fullName evidence="2">Uncharacterized protein</fullName>
    </submittedName>
</protein>
<dbReference type="EMBL" id="QVLV01000022">
    <property type="protein sequence ID" value="RGE56669.1"/>
    <property type="molecule type" value="Genomic_DNA"/>
</dbReference>
<keyword evidence="1" id="KW-0732">Signal</keyword>
<keyword evidence="4" id="KW-1185">Reference proteome</keyword>
<proteinExistence type="predicted"/>
<dbReference type="Proteomes" id="UP000260812">
    <property type="component" value="Unassembled WGS sequence"/>
</dbReference>
<evidence type="ECO:0000313" key="4">
    <source>
        <dbReference type="Proteomes" id="UP000260812"/>
    </source>
</evidence>
<accession>A0A3E3HXY6</accession>
<comment type="caution">
    <text evidence="2">The sequence shown here is derived from an EMBL/GenBank/DDBJ whole genome shotgun (WGS) entry which is preliminary data.</text>
</comment>
<dbReference type="Proteomes" id="UP000261166">
    <property type="component" value="Unassembled WGS sequence"/>
</dbReference>
<name>A0A3E3HXY6_9FIRM</name>
<sequence length="288" mass="30553">MKTGKRGIAIITAAALAIMWLLPSWRTQAAEAVPGIPAEAVPGIPSGADNTTGMLLGAVAAGAMQAEGTELKVYVAVQALPGPAGIDHVNIQFKNTANDRTVTKILRDKDFANGVYAGWMTMSIYEPAGFFVLDKVILQDNNGGYLKYCRAEDRKENDKYQTLPVTAGFQIMNGVAAADETPPVLGAVVVTPARAARESEITVTAAVADDFSGVDTVAVRFENENGKAVTVNLEKKGDLYSAVIKKSQTKEAGTYRLKRVSVSDNMGNSKIYNGGDGPFASDCLFVIQ</sequence>
<feature type="signal peptide" evidence="1">
    <location>
        <begin position="1"/>
        <end position="29"/>
    </location>
</feature>
<dbReference type="GeneID" id="97989650"/>
<evidence type="ECO:0000256" key="1">
    <source>
        <dbReference type="SAM" id="SignalP"/>
    </source>
</evidence>
<feature type="chain" id="PRO_5036080131" evidence="1">
    <location>
        <begin position="30"/>
        <end position="288"/>
    </location>
</feature>
<reference evidence="2 5" key="1">
    <citation type="submission" date="2018-08" db="EMBL/GenBank/DDBJ databases">
        <title>A genome reference for cultivated species of the human gut microbiota.</title>
        <authorList>
            <person name="Zou Y."/>
            <person name="Xue W."/>
            <person name="Luo G."/>
        </authorList>
    </citation>
    <scope>NUCLEOTIDE SEQUENCE [LARGE SCALE GENOMIC DNA]</scope>
    <source>
        <strain evidence="3 5">AF26-4BH</strain>
        <strain evidence="2">TF05-5AC</strain>
    </source>
</reference>
<dbReference type="OrthoDB" id="2064276at2"/>
<dbReference type="RefSeq" id="WP_025490436.1">
    <property type="nucleotide sequence ID" value="NZ_CALBAU010000359.1"/>
</dbReference>
<organism evidence="2 4">
    <name type="scientific">Eisenbergiella massiliensis</name>
    <dbReference type="NCBI Taxonomy" id="1720294"/>
    <lineage>
        <taxon>Bacteria</taxon>
        <taxon>Bacillati</taxon>
        <taxon>Bacillota</taxon>
        <taxon>Clostridia</taxon>
        <taxon>Lachnospirales</taxon>
        <taxon>Lachnospiraceae</taxon>
        <taxon>Eisenbergiella</taxon>
    </lineage>
</organism>
<evidence type="ECO:0000313" key="2">
    <source>
        <dbReference type="EMBL" id="RGE56669.1"/>
    </source>
</evidence>
<gene>
    <name evidence="3" type="ORF">DWY69_16855</name>
    <name evidence="2" type="ORF">DXC51_23015</name>
</gene>